<evidence type="ECO:0000256" key="5">
    <source>
        <dbReference type="ARBA" id="ARBA00022617"/>
    </source>
</evidence>
<keyword evidence="8 12" id="KW-0249">Electron transport</keyword>
<keyword evidence="7 12" id="KW-0479">Metal-binding</keyword>
<dbReference type="RefSeq" id="WP_307246073.1">
    <property type="nucleotide sequence ID" value="NZ_JAUSQZ010000001.1"/>
</dbReference>
<dbReference type="PANTHER" id="PTHR30365:SF15">
    <property type="entry name" value="CYTOCHROME BD UBIQUINOL OXIDASE SUBUNIT 1"/>
    <property type="match status" value="1"/>
</dbReference>
<comment type="similarity">
    <text evidence="2 12">Belongs to the cytochrome ubiquinol oxidase subunit 1 family.</text>
</comment>
<feature type="transmembrane region" description="Helical" evidence="12">
    <location>
        <begin position="219"/>
        <end position="237"/>
    </location>
</feature>
<evidence type="ECO:0000256" key="7">
    <source>
        <dbReference type="ARBA" id="ARBA00022723"/>
    </source>
</evidence>
<comment type="caution">
    <text evidence="14">The sequence shown here is derived from an EMBL/GenBank/DDBJ whole genome shotgun (WGS) entry which is preliminary data.</text>
</comment>
<evidence type="ECO:0000256" key="9">
    <source>
        <dbReference type="ARBA" id="ARBA00022989"/>
    </source>
</evidence>
<keyword evidence="14" id="KW-0560">Oxidoreductase</keyword>
<feature type="transmembrane region" description="Helical" evidence="12">
    <location>
        <begin position="20"/>
        <end position="40"/>
    </location>
</feature>
<evidence type="ECO:0000256" key="6">
    <source>
        <dbReference type="ARBA" id="ARBA00022692"/>
    </source>
</evidence>
<keyword evidence="3 12" id="KW-0813">Transport</keyword>
<feature type="transmembrane region" description="Helical" evidence="12">
    <location>
        <begin position="127"/>
        <end position="146"/>
    </location>
</feature>
<keyword evidence="11 12" id="KW-0472">Membrane</keyword>
<evidence type="ECO:0000256" key="10">
    <source>
        <dbReference type="ARBA" id="ARBA00023004"/>
    </source>
</evidence>
<evidence type="ECO:0000256" key="2">
    <source>
        <dbReference type="ARBA" id="ARBA00009819"/>
    </source>
</evidence>
<keyword evidence="5 12" id="KW-0349">Heme</keyword>
<feature type="transmembrane region" description="Helical" evidence="12">
    <location>
        <begin position="91"/>
        <end position="115"/>
    </location>
</feature>
<feature type="transmembrane region" description="Helical" evidence="12">
    <location>
        <begin position="52"/>
        <end position="71"/>
    </location>
</feature>
<reference evidence="14 15" key="1">
    <citation type="submission" date="2023-07" db="EMBL/GenBank/DDBJ databases">
        <title>Sequencing the genomes of 1000 actinobacteria strains.</title>
        <authorList>
            <person name="Klenk H.-P."/>
        </authorList>
    </citation>
    <scope>NUCLEOTIDE SEQUENCE [LARGE SCALE GENOMIC DNA]</scope>
    <source>
        <strain evidence="14 15">DSM 44388</strain>
    </source>
</reference>
<accession>A0ABT9P7J2</accession>
<dbReference type="InterPro" id="IPR002585">
    <property type="entry name" value="Cyt-d_ubiquinol_oxidase_su_1"/>
</dbReference>
<evidence type="ECO:0000256" key="8">
    <source>
        <dbReference type="ARBA" id="ARBA00022982"/>
    </source>
</evidence>
<organism evidence="14 15">
    <name type="scientific">Kineosporia succinea</name>
    <dbReference type="NCBI Taxonomy" id="84632"/>
    <lineage>
        <taxon>Bacteria</taxon>
        <taxon>Bacillati</taxon>
        <taxon>Actinomycetota</taxon>
        <taxon>Actinomycetes</taxon>
        <taxon>Kineosporiales</taxon>
        <taxon>Kineosporiaceae</taxon>
        <taxon>Kineosporia</taxon>
    </lineage>
</organism>
<keyword evidence="9 12" id="KW-1133">Transmembrane helix</keyword>
<keyword evidence="15" id="KW-1185">Reference proteome</keyword>
<evidence type="ECO:0000256" key="4">
    <source>
        <dbReference type="ARBA" id="ARBA00022475"/>
    </source>
</evidence>
<dbReference type="PANTHER" id="PTHR30365">
    <property type="entry name" value="CYTOCHROME D UBIQUINOL OXIDASE"/>
    <property type="match status" value="1"/>
</dbReference>
<dbReference type="Proteomes" id="UP001235712">
    <property type="component" value="Unassembled WGS sequence"/>
</dbReference>
<keyword evidence="4 12" id="KW-1003">Cell membrane</keyword>
<evidence type="ECO:0000313" key="15">
    <source>
        <dbReference type="Proteomes" id="UP001235712"/>
    </source>
</evidence>
<evidence type="ECO:0000256" key="12">
    <source>
        <dbReference type="PIRNR" id="PIRNR006446"/>
    </source>
</evidence>
<evidence type="ECO:0000256" key="13">
    <source>
        <dbReference type="SAM" id="MobiDB-lite"/>
    </source>
</evidence>
<feature type="transmembrane region" description="Helical" evidence="12">
    <location>
        <begin position="424"/>
        <end position="443"/>
    </location>
</feature>
<evidence type="ECO:0000256" key="1">
    <source>
        <dbReference type="ARBA" id="ARBA00004651"/>
    </source>
</evidence>
<dbReference type="EMBL" id="JAUSQZ010000001">
    <property type="protein sequence ID" value="MDP9828664.1"/>
    <property type="molecule type" value="Genomic_DNA"/>
</dbReference>
<dbReference type="PIRSF" id="PIRSF006446">
    <property type="entry name" value="Cyt_quinol_oxidase_1"/>
    <property type="match status" value="1"/>
</dbReference>
<name>A0ABT9P7J2_9ACTN</name>
<dbReference type="EC" id="1.10.3.-" evidence="14"/>
<dbReference type="Pfam" id="PF01654">
    <property type="entry name" value="Cyt_bd_oxida_I"/>
    <property type="match status" value="1"/>
</dbReference>
<sequence>MDVTDLARLQFAVTTVYHYLFVPLSMSLSLLTALFHTAWLRTRKDHLKRATVLCGQLLLITFAVGVVTGLVQEFQFGLAWSSFARFYGDVFGPTLAIEGMLAFFLEATFLGLWFFGWDKLPKGLHLATIWIVAIGTQLSAFIILSANSFMQNPIGYSINPETGRAELENFGTLLFNKLNLAAYPHAASGALMTGGALLLAISIWNQLRRPGADRAAVRALGRVGAWVVVIGGALVAISGDRLGVVITEVQPMKMAAAEALYSTTTGAPFSLFSYAGPGEAEPSIKIDIPGLLSFLATHDFHGTVQGINDLQAQYTQQYGEANYVPWVPVAFWSFRLMIGVGMTAAVLAALYLFVTHKDRDLPAVLSHARIRPFAVLVPVTVGLMPLAANAIGWIFTETARQPWLAFGLFRTEQGVSPGVTATEVIISIAGFTIVYGVLAVVWVRLMCRLVRSGPGHDEHAHEDDHSDSTPDRDDDRLVLTY</sequence>
<dbReference type="GO" id="GO:0016491">
    <property type="term" value="F:oxidoreductase activity"/>
    <property type="evidence" value="ECO:0007669"/>
    <property type="project" value="UniProtKB-KW"/>
</dbReference>
<keyword evidence="6 12" id="KW-0812">Transmembrane</keyword>
<evidence type="ECO:0000256" key="3">
    <source>
        <dbReference type="ARBA" id="ARBA00022448"/>
    </source>
</evidence>
<gene>
    <name evidence="14" type="ORF">J2S57_004413</name>
</gene>
<keyword evidence="10 12" id="KW-0408">Iron</keyword>
<feature type="transmembrane region" description="Helical" evidence="12">
    <location>
        <begin position="373"/>
        <end position="395"/>
    </location>
</feature>
<evidence type="ECO:0000256" key="11">
    <source>
        <dbReference type="ARBA" id="ARBA00023136"/>
    </source>
</evidence>
<feature type="region of interest" description="Disordered" evidence="13">
    <location>
        <begin position="454"/>
        <end position="474"/>
    </location>
</feature>
<protein>
    <submittedName>
        <fullName evidence="14">Cytochrome d ubiquinol oxidase subunit I</fullName>
        <ecNumber evidence="14">1.10.3.-</ecNumber>
    </submittedName>
</protein>
<feature type="transmembrane region" description="Helical" evidence="12">
    <location>
        <begin position="332"/>
        <end position="353"/>
    </location>
</feature>
<comment type="subcellular location">
    <subcellularLocation>
        <location evidence="1">Cell membrane</location>
        <topology evidence="1">Multi-pass membrane protein</topology>
    </subcellularLocation>
</comment>
<feature type="transmembrane region" description="Helical" evidence="12">
    <location>
        <begin position="186"/>
        <end position="207"/>
    </location>
</feature>
<evidence type="ECO:0000313" key="14">
    <source>
        <dbReference type="EMBL" id="MDP9828664.1"/>
    </source>
</evidence>
<proteinExistence type="inferred from homology"/>